<gene>
    <name evidence="13" type="primary">yidC</name>
    <name evidence="17" type="ORF">SAMN05192566_2229</name>
</gene>
<feature type="transmembrane region" description="Helical" evidence="13">
    <location>
        <begin position="411"/>
        <end position="432"/>
    </location>
</feature>
<dbReference type="InterPro" id="IPR038221">
    <property type="entry name" value="YidC_periplasmic_sf"/>
</dbReference>
<dbReference type="InterPro" id="IPR001708">
    <property type="entry name" value="YidC/ALB3/OXA1/COX18"/>
</dbReference>
<dbReference type="PRINTS" id="PR00701">
    <property type="entry name" value="60KDINNERMP"/>
</dbReference>
<comment type="similarity">
    <text evidence="2 13">Belongs to the OXA1/ALB3/YidC family. Type 1 subfamily.</text>
</comment>
<dbReference type="RefSeq" id="WP_091472213.1">
    <property type="nucleotide sequence ID" value="NZ_FNFX01000004.1"/>
</dbReference>
<dbReference type="CDD" id="cd19961">
    <property type="entry name" value="EcYidC-like_peri"/>
    <property type="match status" value="1"/>
</dbReference>
<keyword evidence="7 13" id="KW-0653">Protein transport</keyword>
<dbReference type="AlphaFoldDB" id="A0A1G9E8P0"/>
<dbReference type="PANTHER" id="PTHR12428">
    <property type="entry name" value="OXA1"/>
    <property type="match status" value="1"/>
</dbReference>
<keyword evidence="5 13" id="KW-1003">Cell membrane</keyword>
<dbReference type="GO" id="GO:0015031">
    <property type="term" value="P:protein transport"/>
    <property type="evidence" value="ECO:0007669"/>
    <property type="project" value="UniProtKB-KW"/>
</dbReference>
<dbReference type="EMBL" id="FNFX01000004">
    <property type="protein sequence ID" value="SDK72474.1"/>
    <property type="molecule type" value="Genomic_DNA"/>
</dbReference>
<evidence type="ECO:0000256" key="7">
    <source>
        <dbReference type="ARBA" id="ARBA00022927"/>
    </source>
</evidence>
<sequence>MDTRRLILFVIFSFSIMLLWDAWQQKQAPETPVAQAVAPQGTPADKPLENGGFSLGQGSRISVKTDRYAAVIDTVGGDLRQLSLLEHQADDNAGPYELMSDASADKLYVAQTGLKGDGLPTHYQTFTATGTNYALKDGENSLEVRLTAPETNGVSVDKVYTFHRGEYLIDVRYEIKNNSDKAISPSVYYQIIHDNQSNQGSKMMPTFTGGAYYTAEDKYKKVKFDEMAKKDVSINAKDGWIGLVQHYFVSAWIPQSNAERKFYTTKLSEHDFSIGTILPLGEIAAGTSKTVDARLFSGPQEQSALEAAAPGLEYVVDYGILTVIAKPLMWLLTHIHDLVKNWGIAIILLTVLIKAAFFKLSASGYRNMAHLREMAPRMQALKDKFGDDKQKLQQAMMEMYRTEKINPMGGCLPILVQIPVFISLYWVLLGSVQLRHAPFFGWIHDLSATDPYFVLPILMGATMIIQTFLNPPPTDPIQAKVMKIMPVAFSIFFFFFPAGLVLYWLVNNILSIWQQWAINRMIHAEALAKKGHGK</sequence>
<feature type="region of interest" description="Disordered" evidence="14">
    <location>
        <begin position="31"/>
        <end position="51"/>
    </location>
</feature>
<accession>A0A1G9E8P0</accession>
<evidence type="ECO:0000256" key="9">
    <source>
        <dbReference type="ARBA" id="ARBA00023136"/>
    </source>
</evidence>
<comment type="subcellular location">
    <subcellularLocation>
        <location evidence="1">Cell inner membrane</location>
        <topology evidence="1">Multi-pass membrane protein</topology>
    </subcellularLocation>
    <subcellularLocation>
        <location evidence="13">Cell membrane</location>
        <topology evidence="13">Multi-pass membrane protein</topology>
    </subcellularLocation>
</comment>
<evidence type="ECO:0000256" key="2">
    <source>
        <dbReference type="ARBA" id="ARBA00010527"/>
    </source>
</evidence>
<evidence type="ECO:0000313" key="18">
    <source>
        <dbReference type="Proteomes" id="UP000198629"/>
    </source>
</evidence>
<keyword evidence="18" id="KW-1185">Reference proteome</keyword>
<comment type="subunit">
    <text evidence="13">Interacts with the Sec translocase complex via SecD. Specifically interacts with transmembrane segments of nascent integral membrane proteins during membrane integration.</text>
</comment>
<evidence type="ECO:0000313" key="17">
    <source>
        <dbReference type="EMBL" id="SDK72474.1"/>
    </source>
</evidence>
<evidence type="ECO:0000256" key="14">
    <source>
        <dbReference type="SAM" id="MobiDB-lite"/>
    </source>
</evidence>
<feature type="transmembrane region" description="Helical" evidence="13">
    <location>
        <begin position="481"/>
        <end position="506"/>
    </location>
</feature>
<dbReference type="STRING" id="492660.SAMN05192566_2229"/>
<organism evidence="17 18">
    <name type="scientific">Methylophilus rhizosphaerae</name>
    <dbReference type="NCBI Taxonomy" id="492660"/>
    <lineage>
        <taxon>Bacteria</taxon>
        <taxon>Pseudomonadati</taxon>
        <taxon>Pseudomonadota</taxon>
        <taxon>Betaproteobacteria</taxon>
        <taxon>Nitrosomonadales</taxon>
        <taxon>Methylophilaceae</taxon>
        <taxon>Methylophilus</taxon>
    </lineage>
</organism>
<evidence type="ECO:0000256" key="11">
    <source>
        <dbReference type="ARBA" id="ARBA00033245"/>
    </source>
</evidence>
<dbReference type="InterPro" id="IPR028053">
    <property type="entry name" value="Membr_insert_YidC_N"/>
</dbReference>
<evidence type="ECO:0000256" key="13">
    <source>
        <dbReference type="HAMAP-Rule" id="MF_01810"/>
    </source>
</evidence>
<dbReference type="InterPro" id="IPR047196">
    <property type="entry name" value="YidC_ALB_C"/>
</dbReference>
<dbReference type="InterPro" id="IPR019998">
    <property type="entry name" value="Membr_insert_YidC"/>
</dbReference>
<dbReference type="GO" id="GO:0005886">
    <property type="term" value="C:plasma membrane"/>
    <property type="evidence" value="ECO:0007669"/>
    <property type="project" value="UniProtKB-SubCell"/>
</dbReference>
<dbReference type="NCBIfam" id="TIGR03592">
    <property type="entry name" value="yidC_oxa1_cterm"/>
    <property type="match status" value="1"/>
</dbReference>
<evidence type="ECO:0000256" key="4">
    <source>
        <dbReference type="ARBA" id="ARBA00022448"/>
    </source>
</evidence>
<evidence type="ECO:0000259" key="16">
    <source>
        <dbReference type="Pfam" id="PF14849"/>
    </source>
</evidence>
<protein>
    <recommendedName>
        <fullName evidence="3 13">Membrane protein insertase YidC</fullName>
    </recommendedName>
    <alternativeName>
        <fullName evidence="12 13">Foldase YidC</fullName>
    </alternativeName>
    <alternativeName>
        <fullName evidence="11 13">Membrane integrase YidC</fullName>
    </alternativeName>
    <alternativeName>
        <fullName evidence="13">Membrane protein YidC</fullName>
    </alternativeName>
</protein>
<feature type="domain" description="Membrane insertase YidC N-terminal" evidence="16">
    <location>
        <begin position="60"/>
        <end position="331"/>
    </location>
</feature>
<feature type="transmembrane region" description="Helical" evidence="13">
    <location>
        <begin position="452"/>
        <end position="469"/>
    </location>
</feature>
<evidence type="ECO:0000256" key="6">
    <source>
        <dbReference type="ARBA" id="ARBA00022692"/>
    </source>
</evidence>
<name>A0A1G9E8P0_9PROT</name>
<keyword evidence="10 13" id="KW-0143">Chaperone</keyword>
<dbReference type="NCBIfam" id="NF002352">
    <property type="entry name" value="PRK01318.1-3"/>
    <property type="match status" value="1"/>
</dbReference>
<evidence type="ECO:0000256" key="10">
    <source>
        <dbReference type="ARBA" id="ARBA00023186"/>
    </source>
</evidence>
<dbReference type="Pfam" id="PF02096">
    <property type="entry name" value="60KD_IMP"/>
    <property type="match status" value="1"/>
</dbReference>
<dbReference type="HAMAP" id="MF_01810">
    <property type="entry name" value="YidC_type1"/>
    <property type="match status" value="1"/>
</dbReference>
<dbReference type="NCBIfam" id="NF002353">
    <property type="entry name" value="PRK01318.1-4"/>
    <property type="match status" value="1"/>
</dbReference>
<dbReference type="NCBIfam" id="TIGR03593">
    <property type="entry name" value="yidC_nterm"/>
    <property type="match status" value="1"/>
</dbReference>
<keyword evidence="8 13" id="KW-1133">Transmembrane helix</keyword>
<evidence type="ECO:0000256" key="5">
    <source>
        <dbReference type="ARBA" id="ARBA00022475"/>
    </source>
</evidence>
<feature type="domain" description="Membrane insertase YidC/Oxa/ALB C-terminal" evidence="15">
    <location>
        <begin position="342"/>
        <end position="520"/>
    </location>
</feature>
<dbReference type="OrthoDB" id="9780552at2"/>
<dbReference type="Gene3D" id="2.70.98.90">
    <property type="match status" value="1"/>
</dbReference>
<dbReference type="PRINTS" id="PR01900">
    <property type="entry name" value="YIDCPROTEIN"/>
</dbReference>
<keyword evidence="4 13" id="KW-0813">Transport</keyword>
<keyword evidence="6 13" id="KW-0812">Transmembrane</keyword>
<reference evidence="18" key="1">
    <citation type="submission" date="2016-10" db="EMBL/GenBank/DDBJ databases">
        <authorList>
            <person name="Varghese N."/>
            <person name="Submissions S."/>
        </authorList>
    </citation>
    <scope>NUCLEOTIDE SEQUENCE [LARGE SCALE GENOMIC DNA]</scope>
    <source>
        <strain evidence="18">CBMB127</strain>
    </source>
</reference>
<feature type="transmembrane region" description="Helical" evidence="13">
    <location>
        <begin position="342"/>
        <end position="362"/>
    </location>
</feature>
<comment type="function">
    <text evidence="13">Required for the insertion and/or proper folding and/or complex formation of integral membrane proteins into the membrane. Involved in integration of membrane proteins that insert both dependently and independently of the Sec translocase complex, as well as at least some lipoproteins. Aids folding of multispanning membrane proteins.</text>
</comment>
<dbReference type="Proteomes" id="UP000198629">
    <property type="component" value="Unassembled WGS sequence"/>
</dbReference>
<proteinExistence type="inferred from homology"/>
<evidence type="ECO:0000256" key="8">
    <source>
        <dbReference type="ARBA" id="ARBA00022989"/>
    </source>
</evidence>
<evidence type="ECO:0000259" key="15">
    <source>
        <dbReference type="Pfam" id="PF02096"/>
    </source>
</evidence>
<evidence type="ECO:0000256" key="1">
    <source>
        <dbReference type="ARBA" id="ARBA00004429"/>
    </source>
</evidence>
<keyword evidence="9 13" id="KW-0472">Membrane</keyword>
<evidence type="ECO:0000256" key="12">
    <source>
        <dbReference type="ARBA" id="ARBA00033342"/>
    </source>
</evidence>
<evidence type="ECO:0000256" key="3">
    <source>
        <dbReference type="ARBA" id="ARBA00015325"/>
    </source>
</evidence>
<dbReference type="CDD" id="cd20070">
    <property type="entry name" value="5TM_YidC_Alb3"/>
    <property type="match status" value="1"/>
</dbReference>
<dbReference type="GO" id="GO:0032977">
    <property type="term" value="F:membrane insertase activity"/>
    <property type="evidence" value="ECO:0007669"/>
    <property type="project" value="InterPro"/>
</dbReference>
<dbReference type="PANTHER" id="PTHR12428:SF65">
    <property type="entry name" value="CYTOCHROME C OXIDASE ASSEMBLY PROTEIN COX18, MITOCHONDRIAL"/>
    <property type="match status" value="1"/>
</dbReference>
<dbReference type="GO" id="GO:0051205">
    <property type="term" value="P:protein insertion into membrane"/>
    <property type="evidence" value="ECO:0007669"/>
    <property type="project" value="TreeGrafter"/>
</dbReference>
<dbReference type="InterPro" id="IPR028055">
    <property type="entry name" value="YidC/Oxa/ALB_C"/>
</dbReference>
<dbReference type="Pfam" id="PF14849">
    <property type="entry name" value="YidC_periplas"/>
    <property type="match status" value="1"/>
</dbReference>